<keyword evidence="3" id="KW-0328">Glycosyltransferase</keyword>
<evidence type="ECO:0000256" key="1">
    <source>
        <dbReference type="SAM" id="Phobius"/>
    </source>
</evidence>
<evidence type="ECO:0000313" key="3">
    <source>
        <dbReference type="EMBL" id="GAA4316627.1"/>
    </source>
</evidence>
<evidence type="ECO:0000313" key="4">
    <source>
        <dbReference type="Proteomes" id="UP001500582"/>
    </source>
</evidence>
<keyword evidence="4" id="KW-1185">Reference proteome</keyword>
<sequence length="431" mass="48928">MKKPETSGKSVLIIGINFSPELTGIGKYTGEMADWLVKNDYKCRVVTSFPYYPFWKVQAPYTNKFYKKEVSNDGMLTVYRCPLYVPQKPSGLKRLIHDASFFISAFLMTFYLLFKPKADYIFCIAPPFHLGFLGLFYRLFRGGKIVYHIQDLQIEAARDLQILKSKKVFTILFALERFIMQRVNVISSISGGMLKKIALKTNKEITFFPNWVDTKMYYPLNDSREDLKKTWGFEADDKVVLYSGSIGEKQGLEAIITVAKELHPLKFIKFIICGTGPHKATLVASAEEHGLTNVKFFPLQEAHLFNSFLNMADVHLILQKRNASDLMMPSKLTTILAVGGLSLVTAEPGTALFELLNDNEMGVVIPPEDTDSLKNAIYDCCIRDNSSIKNNGRKYAEQYLNKNNIIEKTITKLKPVPPSSKESALKFELNR</sequence>
<dbReference type="GO" id="GO:0016757">
    <property type="term" value="F:glycosyltransferase activity"/>
    <property type="evidence" value="ECO:0007669"/>
    <property type="project" value="UniProtKB-KW"/>
</dbReference>
<reference evidence="4" key="1">
    <citation type="journal article" date="2019" name="Int. J. Syst. Evol. Microbiol.">
        <title>The Global Catalogue of Microorganisms (GCM) 10K type strain sequencing project: providing services to taxonomists for standard genome sequencing and annotation.</title>
        <authorList>
            <consortium name="The Broad Institute Genomics Platform"/>
            <consortium name="The Broad Institute Genome Sequencing Center for Infectious Disease"/>
            <person name="Wu L."/>
            <person name="Ma J."/>
        </authorList>
    </citation>
    <scope>NUCLEOTIDE SEQUENCE [LARGE SCALE GENOMIC DNA]</scope>
    <source>
        <strain evidence="4">JCM 17705</strain>
    </source>
</reference>
<dbReference type="PANTHER" id="PTHR12526:SF633">
    <property type="entry name" value="COLANIC ACID BIOSYNTHESIS GLYCOSYL TRANSFERASE WCAI-RELATED"/>
    <property type="match status" value="1"/>
</dbReference>
<protein>
    <submittedName>
        <fullName evidence="3">Colanic acid biosynthesis fucosyltransferase WcaI</fullName>
    </submittedName>
</protein>
<keyword evidence="1" id="KW-0472">Membrane</keyword>
<dbReference type="EMBL" id="BAABFT010000003">
    <property type="protein sequence ID" value="GAA4316627.1"/>
    <property type="molecule type" value="Genomic_DNA"/>
</dbReference>
<comment type="caution">
    <text evidence="3">The sequence shown here is derived from an EMBL/GenBank/DDBJ whole genome shotgun (WGS) entry which is preliminary data.</text>
</comment>
<dbReference type="CDD" id="cd03794">
    <property type="entry name" value="GT4_WbuB-like"/>
    <property type="match status" value="1"/>
</dbReference>
<dbReference type="Pfam" id="PF00534">
    <property type="entry name" value="Glycos_transf_1"/>
    <property type="match status" value="1"/>
</dbReference>
<keyword evidence="1" id="KW-0812">Transmembrane</keyword>
<gene>
    <name evidence="3" type="primary">wcaI</name>
    <name evidence="3" type="ORF">GCM10023149_13710</name>
</gene>
<organism evidence="3 4">
    <name type="scientific">Mucilaginibacter gynuensis</name>
    <dbReference type="NCBI Taxonomy" id="1302236"/>
    <lineage>
        <taxon>Bacteria</taxon>
        <taxon>Pseudomonadati</taxon>
        <taxon>Bacteroidota</taxon>
        <taxon>Sphingobacteriia</taxon>
        <taxon>Sphingobacteriales</taxon>
        <taxon>Sphingobacteriaceae</taxon>
        <taxon>Mucilaginibacter</taxon>
    </lineage>
</organism>
<keyword evidence="1" id="KW-1133">Transmembrane helix</keyword>
<feature type="domain" description="Glycosyl transferase family 1" evidence="2">
    <location>
        <begin position="224"/>
        <end position="379"/>
    </location>
</feature>
<dbReference type="NCBIfam" id="NF007640">
    <property type="entry name" value="PRK10307.1"/>
    <property type="match status" value="1"/>
</dbReference>
<dbReference type="SUPFAM" id="SSF53756">
    <property type="entry name" value="UDP-Glycosyltransferase/glycogen phosphorylase"/>
    <property type="match status" value="1"/>
</dbReference>
<proteinExistence type="predicted"/>
<dbReference type="InterPro" id="IPR001296">
    <property type="entry name" value="Glyco_trans_1"/>
</dbReference>
<evidence type="ECO:0000259" key="2">
    <source>
        <dbReference type="Pfam" id="PF00534"/>
    </source>
</evidence>
<dbReference type="Gene3D" id="3.40.50.2000">
    <property type="entry name" value="Glycogen Phosphorylase B"/>
    <property type="match status" value="2"/>
</dbReference>
<accession>A0ABP8G3H0</accession>
<dbReference type="Proteomes" id="UP001500582">
    <property type="component" value="Unassembled WGS sequence"/>
</dbReference>
<name>A0ABP8G3H0_9SPHI</name>
<dbReference type="PANTHER" id="PTHR12526">
    <property type="entry name" value="GLYCOSYLTRANSFERASE"/>
    <property type="match status" value="1"/>
</dbReference>
<feature type="transmembrane region" description="Helical" evidence="1">
    <location>
        <begin position="95"/>
        <end position="114"/>
    </location>
</feature>
<dbReference type="RefSeq" id="WP_345210275.1">
    <property type="nucleotide sequence ID" value="NZ_BAABFT010000003.1"/>
</dbReference>
<feature type="transmembrane region" description="Helical" evidence="1">
    <location>
        <begin position="120"/>
        <end position="140"/>
    </location>
</feature>
<keyword evidence="3" id="KW-0808">Transferase</keyword>